<organism evidence="6 7">
    <name type="scientific">Pseudoduganella namucuonensis</name>
    <dbReference type="NCBI Taxonomy" id="1035707"/>
    <lineage>
        <taxon>Bacteria</taxon>
        <taxon>Pseudomonadati</taxon>
        <taxon>Pseudomonadota</taxon>
        <taxon>Betaproteobacteria</taxon>
        <taxon>Burkholderiales</taxon>
        <taxon>Oxalobacteraceae</taxon>
        <taxon>Telluria group</taxon>
        <taxon>Pseudoduganella</taxon>
    </lineage>
</organism>
<dbReference type="InterPro" id="IPR050469">
    <property type="entry name" value="Diguanylate_Cyclase"/>
</dbReference>
<dbReference type="PROSITE" id="PS50110">
    <property type="entry name" value="RESPONSE_REGULATORY"/>
    <property type="match status" value="1"/>
</dbReference>
<dbReference type="CDD" id="cd01949">
    <property type="entry name" value="GGDEF"/>
    <property type="match status" value="1"/>
</dbReference>
<dbReference type="EC" id="2.7.7.65" evidence="1"/>
<dbReference type="PANTHER" id="PTHR45138:SF9">
    <property type="entry name" value="DIGUANYLATE CYCLASE DGCM-RELATED"/>
    <property type="match status" value="1"/>
</dbReference>
<gene>
    <name evidence="6" type="ORF">SAMN05216552_101845</name>
</gene>
<dbReference type="NCBIfam" id="TIGR00254">
    <property type="entry name" value="GGDEF"/>
    <property type="match status" value="1"/>
</dbReference>
<evidence type="ECO:0000256" key="3">
    <source>
        <dbReference type="PROSITE-ProRule" id="PRU00169"/>
    </source>
</evidence>
<evidence type="ECO:0000256" key="1">
    <source>
        <dbReference type="ARBA" id="ARBA00012528"/>
    </source>
</evidence>
<dbReference type="Gene3D" id="3.30.70.270">
    <property type="match status" value="1"/>
</dbReference>
<dbReference type="GO" id="GO:0043709">
    <property type="term" value="P:cell adhesion involved in single-species biofilm formation"/>
    <property type="evidence" value="ECO:0007669"/>
    <property type="project" value="TreeGrafter"/>
</dbReference>
<dbReference type="PANTHER" id="PTHR45138">
    <property type="entry name" value="REGULATORY COMPONENTS OF SENSORY TRANSDUCTION SYSTEM"/>
    <property type="match status" value="1"/>
</dbReference>
<comment type="catalytic activity">
    <reaction evidence="2">
        <text>2 GTP = 3',3'-c-di-GMP + 2 diphosphate</text>
        <dbReference type="Rhea" id="RHEA:24898"/>
        <dbReference type="ChEBI" id="CHEBI:33019"/>
        <dbReference type="ChEBI" id="CHEBI:37565"/>
        <dbReference type="ChEBI" id="CHEBI:58805"/>
        <dbReference type="EC" id="2.7.7.65"/>
    </reaction>
</comment>
<keyword evidence="3" id="KW-0597">Phosphoprotein</keyword>
<feature type="domain" description="GGDEF" evidence="5">
    <location>
        <begin position="141"/>
        <end position="280"/>
    </location>
</feature>
<dbReference type="Pfam" id="PF00072">
    <property type="entry name" value="Response_reg"/>
    <property type="match status" value="1"/>
</dbReference>
<evidence type="ECO:0000259" key="5">
    <source>
        <dbReference type="PROSITE" id="PS50887"/>
    </source>
</evidence>
<dbReference type="InterPro" id="IPR043128">
    <property type="entry name" value="Rev_trsase/Diguanyl_cyclase"/>
</dbReference>
<dbReference type="GO" id="GO:0005886">
    <property type="term" value="C:plasma membrane"/>
    <property type="evidence" value="ECO:0007669"/>
    <property type="project" value="TreeGrafter"/>
</dbReference>
<dbReference type="Gene3D" id="3.40.50.2300">
    <property type="match status" value="1"/>
</dbReference>
<dbReference type="Pfam" id="PF00990">
    <property type="entry name" value="GGDEF"/>
    <property type="match status" value="1"/>
</dbReference>
<feature type="modified residue" description="4-aspartylphosphate" evidence="3">
    <location>
        <position position="31"/>
    </location>
</feature>
<dbReference type="FunFam" id="3.30.70.270:FF:000001">
    <property type="entry name" value="Diguanylate cyclase domain protein"/>
    <property type="match status" value="1"/>
</dbReference>
<sequence>MRDQGRILFALDGKSGLELARRVRPQLILLDVEMRGMDGFAVCRRITADPDLQNSPVIFVTAQSGADSEIAGLAAGAVDFISKPLNASVVQARVRTHLRLQAALNRLQSQANRDGLTGLYNRRYFDHRYAEEFARHRRHGEALGVALIDVDHFKLYNDHYGHQLGDGCLQDVARTLETGTRRPDEVVARYGGEEFVVLLPHTGADELDQYGEWICQRVAELEIPHAASPSGPNVSISIGLSSMRPRDGGTLEQLLGLADQALYRAKAGGRGRHAVVLPEKADGREG</sequence>
<dbReference type="Proteomes" id="UP000199391">
    <property type="component" value="Unassembled WGS sequence"/>
</dbReference>
<accession>A0A1I7KNB1</accession>
<dbReference type="STRING" id="1035707.SAMN05216552_101845"/>
<proteinExistence type="predicted"/>
<dbReference type="Gene3D" id="6.10.250.690">
    <property type="match status" value="1"/>
</dbReference>
<evidence type="ECO:0000259" key="4">
    <source>
        <dbReference type="PROSITE" id="PS50110"/>
    </source>
</evidence>
<dbReference type="SMART" id="SM00448">
    <property type="entry name" value="REC"/>
    <property type="match status" value="1"/>
</dbReference>
<dbReference type="PROSITE" id="PS50887">
    <property type="entry name" value="GGDEF"/>
    <property type="match status" value="1"/>
</dbReference>
<dbReference type="SUPFAM" id="SSF55073">
    <property type="entry name" value="Nucleotide cyclase"/>
    <property type="match status" value="1"/>
</dbReference>
<dbReference type="EMBL" id="FPBO01000018">
    <property type="protein sequence ID" value="SFU98905.1"/>
    <property type="molecule type" value="Genomic_DNA"/>
</dbReference>
<dbReference type="AlphaFoldDB" id="A0A1I7KNB1"/>
<evidence type="ECO:0000256" key="2">
    <source>
        <dbReference type="ARBA" id="ARBA00034247"/>
    </source>
</evidence>
<feature type="domain" description="Response regulatory" evidence="4">
    <location>
        <begin position="1"/>
        <end position="98"/>
    </location>
</feature>
<evidence type="ECO:0000313" key="6">
    <source>
        <dbReference type="EMBL" id="SFU98905.1"/>
    </source>
</evidence>
<name>A0A1I7KNB1_9BURK</name>
<dbReference type="InterPro" id="IPR001789">
    <property type="entry name" value="Sig_transdc_resp-reg_receiver"/>
</dbReference>
<dbReference type="GO" id="GO:0052621">
    <property type="term" value="F:diguanylate cyclase activity"/>
    <property type="evidence" value="ECO:0007669"/>
    <property type="project" value="UniProtKB-EC"/>
</dbReference>
<reference evidence="7" key="1">
    <citation type="submission" date="2016-10" db="EMBL/GenBank/DDBJ databases">
        <authorList>
            <person name="Varghese N."/>
            <person name="Submissions S."/>
        </authorList>
    </citation>
    <scope>NUCLEOTIDE SEQUENCE [LARGE SCALE GENOMIC DNA]</scope>
    <source>
        <strain evidence="7">CGMCC 1.11014</strain>
    </source>
</reference>
<dbReference type="SMART" id="SM00267">
    <property type="entry name" value="GGDEF"/>
    <property type="match status" value="1"/>
</dbReference>
<keyword evidence="7" id="KW-1185">Reference proteome</keyword>
<protein>
    <recommendedName>
        <fullName evidence="1">diguanylate cyclase</fullName>
        <ecNumber evidence="1">2.7.7.65</ecNumber>
    </recommendedName>
</protein>
<dbReference type="GO" id="GO:0000160">
    <property type="term" value="P:phosphorelay signal transduction system"/>
    <property type="evidence" value="ECO:0007669"/>
    <property type="project" value="InterPro"/>
</dbReference>
<evidence type="ECO:0000313" key="7">
    <source>
        <dbReference type="Proteomes" id="UP000199391"/>
    </source>
</evidence>
<dbReference type="RefSeq" id="WP_229490488.1">
    <property type="nucleotide sequence ID" value="NZ_FPBO01000018.1"/>
</dbReference>
<dbReference type="InterPro" id="IPR000160">
    <property type="entry name" value="GGDEF_dom"/>
</dbReference>
<dbReference type="InterPro" id="IPR029787">
    <property type="entry name" value="Nucleotide_cyclase"/>
</dbReference>
<dbReference type="GO" id="GO:1902201">
    <property type="term" value="P:negative regulation of bacterial-type flagellum-dependent cell motility"/>
    <property type="evidence" value="ECO:0007669"/>
    <property type="project" value="TreeGrafter"/>
</dbReference>
<dbReference type="SUPFAM" id="SSF52172">
    <property type="entry name" value="CheY-like"/>
    <property type="match status" value="1"/>
</dbReference>
<dbReference type="InterPro" id="IPR011006">
    <property type="entry name" value="CheY-like_superfamily"/>
</dbReference>